<reference evidence="2" key="1">
    <citation type="submission" date="2014-09" db="EMBL/GenBank/DDBJ databases">
        <authorList>
            <person name="Magalhaes I.L.F."/>
            <person name="Oliveira U."/>
            <person name="Santos F.R."/>
            <person name="Vidigal T.H.D.A."/>
            <person name="Brescovit A.D."/>
            <person name="Santos A.J."/>
        </authorList>
    </citation>
    <scope>NUCLEOTIDE SEQUENCE</scope>
    <source>
        <tissue evidence="2">Shoot tissue taken approximately 20 cm above the soil surface</tissue>
    </source>
</reference>
<organism evidence="2">
    <name type="scientific">Arundo donax</name>
    <name type="common">Giant reed</name>
    <name type="synonym">Donax arundinaceus</name>
    <dbReference type="NCBI Taxonomy" id="35708"/>
    <lineage>
        <taxon>Eukaryota</taxon>
        <taxon>Viridiplantae</taxon>
        <taxon>Streptophyta</taxon>
        <taxon>Embryophyta</taxon>
        <taxon>Tracheophyta</taxon>
        <taxon>Spermatophyta</taxon>
        <taxon>Magnoliopsida</taxon>
        <taxon>Liliopsida</taxon>
        <taxon>Poales</taxon>
        <taxon>Poaceae</taxon>
        <taxon>PACMAD clade</taxon>
        <taxon>Arundinoideae</taxon>
        <taxon>Arundineae</taxon>
        <taxon>Arundo</taxon>
    </lineage>
</organism>
<name>A0A0A8Y6S1_ARUDO</name>
<dbReference type="AlphaFoldDB" id="A0A0A8Y6S1"/>
<feature type="compositionally biased region" description="Polar residues" evidence="1">
    <location>
        <begin position="195"/>
        <end position="211"/>
    </location>
</feature>
<dbReference type="EMBL" id="GBRH01276094">
    <property type="protein sequence ID" value="JAD21801.1"/>
    <property type="molecule type" value="Transcribed_RNA"/>
</dbReference>
<sequence length="211" mass="22945">MITDSESTGSSAIPTPKKRRLNEIEGVDEAIDMEKLPPNYLKKSKKRKTAQSPSILSGKDVQAVDLRIPVDSALLSIVKALANTTLSMLQLLTTFTFSTADKVAEITSQEETLIIEMRSMCFKAVTSQSPALPMNAVVGIVMSLQKTSTLMLPLFPLMPDAVRQQVLEQEKLLSELRSHCIMAVDSQAKARETEQSGVYSSTGQHTTASGS</sequence>
<proteinExistence type="predicted"/>
<feature type="compositionally biased region" description="Polar residues" evidence="1">
    <location>
        <begin position="1"/>
        <end position="13"/>
    </location>
</feature>
<reference evidence="2" key="2">
    <citation type="journal article" date="2015" name="Data Brief">
        <title>Shoot transcriptome of the giant reed, Arundo donax.</title>
        <authorList>
            <person name="Barrero R.A."/>
            <person name="Guerrero F.D."/>
            <person name="Moolhuijzen P."/>
            <person name="Goolsby J.A."/>
            <person name="Tidwell J."/>
            <person name="Bellgard S.E."/>
            <person name="Bellgard M.I."/>
        </authorList>
    </citation>
    <scope>NUCLEOTIDE SEQUENCE</scope>
    <source>
        <tissue evidence="2">Shoot tissue taken approximately 20 cm above the soil surface</tissue>
    </source>
</reference>
<evidence type="ECO:0000256" key="1">
    <source>
        <dbReference type="SAM" id="MobiDB-lite"/>
    </source>
</evidence>
<feature type="region of interest" description="Disordered" evidence="1">
    <location>
        <begin position="1"/>
        <end position="30"/>
    </location>
</feature>
<protein>
    <submittedName>
        <fullName evidence="2">Uncharacterized protein</fullName>
    </submittedName>
</protein>
<feature type="region of interest" description="Disordered" evidence="1">
    <location>
        <begin position="192"/>
        <end position="211"/>
    </location>
</feature>
<evidence type="ECO:0000313" key="2">
    <source>
        <dbReference type="EMBL" id="JAD21801.1"/>
    </source>
</evidence>
<accession>A0A0A8Y6S1</accession>